<accession>A0ABQ9UE82</accession>
<reference evidence="8 9" key="1">
    <citation type="submission" date="2023-05" db="EMBL/GenBank/DDBJ databases">
        <title>B98-5 Cell Line De Novo Hybrid Assembly: An Optical Mapping Approach.</title>
        <authorList>
            <person name="Kananen K."/>
            <person name="Auerbach J.A."/>
            <person name="Kautto E."/>
            <person name="Blachly J.S."/>
        </authorList>
    </citation>
    <scope>NUCLEOTIDE SEQUENCE [LARGE SCALE GENOMIC DNA]</scope>
    <source>
        <strain evidence="8">B95-8</strain>
        <tissue evidence="8">Cell line</tissue>
    </source>
</reference>
<keyword evidence="3 7" id="KW-0812">Transmembrane</keyword>
<organism evidence="8 9">
    <name type="scientific">Saguinus oedipus</name>
    <name type="common">Cotton-top tamarin</name>
    <name type="synonym">Oedipomidas oedipus</name>
    <dbReference type="NCBI Taxonomy" id="9490"/>
    <lineage>
        <taxon>Eukaryota</taxon>
        <taxon>Metazoa</taxon>
        <taxon>Chordata</taxon>
        <taxon>Craniata</taxon>
        <taxon>Vertebrata</taxon>
        <taxon>Euteleostomi</taxon>
        <taxon>Mammalia</taxon>
        <taxon>Eutheria</taxon>
        <taxon>Euarchontoglires</taxon>
        <taxon>Primates</taxon>
        <taxon>Haplorrhini</taxon>
        <taxon>Platyrrhini</taxon>
        <taxon>Cebidae</taxon>
        <taxon>Callitrichinae</taxon>
        <taxon>Saguinus</taxon>
    </lineage>
</organism>
<comment type="caution">
    <text evidence="8">The sequence shown here is derived from an EMBL/GenBank/DDBJ whole genome shotgun (WGS) entry which is preliminary data.</text>
</comment>
<evidence type="ECO:0000256" key="5">
    <source>
        <dbReference type="ARBA" id="ARBA00023136"/>
    </source>
</evidence>
<protein>
    <recommendedName>
        <fullName evidence="10">Solute carrier family 45 member 3</fullName>
    </recommendedName>
</protein>
<evidence type="ECO:0000256" key="2">
    <source>
        <dbReference type="ARBA" id="ARBA00022448"/>
    </source>
</evidence>
<dbReference type="EMBL" id="JASSZA010000013">
    <property type="protein sequence ID" value="KAK2095095.1"/>
    <property type="molecule type" value="Genomic_DNA"/>
</dbReference>
<keyword evidence="5 7" id="KW-0472">Membrane</keyword>
<dbReference type="Proteomes" id="UP001266305">
    <property type="component" value="Unassembled WGS sequence"/>
</dbReference>
<feature type="region of interest" description="Disordered" evidence="6">
    <location>
        <begin position="86"/>
        <end position="107"/>
    </location>
</feature>
<name>A0ABQ9UE82_SAGOE</name>
<proteinExistence type="predicted"/>
<evidence type="ECO:0008006" key="10">
    <source>
        <dbReference type="Google" id="ProtNLM"/>
    </source>
</evidence>
<dbReference type="PANTHER" id="PTHR19432:SF7">
    <property type="entry name" value="SOLUTE CARRIER FAMILY 45 MEMBER 4"/>
    <property type="match status" value="1"/>
</dbReference>
<comment type="subcellular location">
    <subcellularLocation>
        <location evidence="1">Membrane</location>
        <topology evidence="1">Multi-pass membrane protein</topology>
    </subcellularLocation>
</comment>
<sequence>MFPLLQYVHHSPGNSRRGFGIDCAILSCQVYISQILVASALGGVVDAVGTVRVIPMVASVGSFLGFLTATFLVIYPDVSEEAKEEQKGLSSQLASEGGAGGGREKPTVLKLVRKEGLVPGPVETESMV</sequence>
<keyword evidence="4 7" id="KW-1133">Transmembrane helix</keyword>
<evidence type="ECO:0000256" key="3">
    <source>
        <dbReference type="ARBA" id="ARBA00022692"/>
    </source>
</evidence>
<dbReference type="PANTHER" id="PTHR19432">
    <property type="entry name" value="SUGAR TRANSPORTER"/>
    <property type="match status" value="1"/>
</dbReference>
<gene>
    <name evidence="8" type="ORF">P7K49_026511</name>
</gene>
<evidence type="ECO:0000256" key="7">
    <source>
        <dbReference type="SAM" id="Phobius"/>
    </source>
</evidence>
<evidence type="ECO:0000313" key="8">
    <source>
        <dbReference type="EMBL" id="KAK2095095.1"/>
    </source>
</evidence>
<keyword evidence="2" id="KW-0813">Transport</keyword>
<evidence type="ECO:0000256" key="6">
    <source>
        <dbReference type="SAM" id="MobiDB-lite"/>
    </source>
</evidence>
<evidence type="ECO:0000256" key="1">
    <source>
        <dbReference type="ARBA" id="ARBA00004141"/>
    </source>
</evidence>
<feature type="transmembrane region" description="Helical" evidence="7">
    <location>
        <begin position="53"/>
        <end position="75"/>
    </location>
</feature>
<evidence type="ECO:0000256" key="4">
    <source>
        <dbReference type="ARBA" id="ARBA00022989"/>
    </source>
</evidence>
<keyword evidence="9" id="KW-1185">Reference proteome</keyword>
<evidence type="ECO:0000313" key="9">
    <source>
        <dbReference type="Proteomes" id="UP001266305"/>
    </source>
</evidence>